<dbReference type="EMBL" id="BARV01041254">
    <property type="protein sequence ID" value="GAI49015.1"/>
    <property type="molecule type" value="Genomic_DNA"/>
</dbReference>
<name>X1QDE2_9ZZZZ</name>
<keyword evidence="1" id="KW-0175">Coiled coil</keyword>
<organism evidence="2">
    <name type="scientific">marine sediment metagenome</name>
    <dbReference type="NCBI Taxonomy" id="412755"/>
    <lineage>
        <taxon>unclassified sequences</taxon>
        <taxon>metagenomes</taxon>
        <taxon>ecological metagenomes</taxon>
    </lineage>
</organism>
<feature type="non-terminal residue" evidence="2">
    <location>
        <position position="152"/>
    </location>
</feature>
<dbReference type="Gene3D" id="3.90.20.10">
    <property type="match status" value="1"/>
</dbReference>
<feature type="non-terminal residue" evidence="2">
    <location>
        <position position="1"/>
    </location>
</feature>
<protein>
    <submittedName>
        <fullName evidence="2">Uncharacterized protein</fullName>
    </submittedName>
</protein>
<dbReference type="AlphaFoldDB" id="X1QDE2"/>
<reference evidence="2" key="1">
    <citation type="journal article" date="2014" name="Front. Microbiol.">
        <title>High frequency of phylogenetically diverse reductive dehalogenase-homologous genes in deep subseafloor sedimentary metagenomes.</title>
        <authorList>
            <person name="Kawai M."/>
            <person name="Futagami T."/>
            <person name="Toyoda A."/>
            <person name="Takaki Y."/>
            <person name="Nishi S."/>
            <person name="Hori S."/>
            <person name="Arai W."/>
            <person name="Tsubouchi T."/>
            <person name="Morono Y."/>
            <person name="Uchiyama I."/>
            <person name="Ito T."/>
            <person name="Fujiyama A."/>
            <person name="Inagaki F."/>
            <person name="Takami H."/>
        </authorList>
    </citation>
    <scope>NUCLEOTIDE SEQUENCE</scope>
    <source>
        <strain evidence="2">Expedition CK06-06</strain>
    </source>
</reference>
<evidence type="ECO:0000256" key="1">
    <source>
        <dbReference type="SAM" id="Coils"/>
    </source>
</evidence>
<comment type="caution">
    <text evidence="2">The sequence shown here is derived from an EMBL/GenBank/DDBJ whole genome shotgun (WGS) entry which is preliminary data.</text>
</comment>
<sequence>LPQGQIEEFSGNRKRLNEKIKEIIFGSKRIIDANVQQRFNEIENKIDNLNRRIGEINDTISRLEQESTDQIMEGLRVSISNEKGELHNKEALLKELTKNMTDEDQQQIKEMRAKTTELQEKHTKIATLKCLENGCISCPINPNVIDKLGLSS</sequence>
<evidence type="ECO:0000313" key="2">
    <source>
        <dbReference type="EMBL" id="GAI49015.1"/>
    </source>
</evidence>
<accession>X1QDE2</accession>
<dbReference type="SUPFAM" id="SSF161270">
    <property type="entry name" value="PspA lactotransferrin-binding region"/>
    <property type="match status" value="1"/>
</dbReference>
<feature type="coiled-coil region" evidence="1">
    <location>
        <begin position="32"/>
        <end position="121"/>
    </location>
</feature>
<proteinExistence type="predicted"/>
<gene>
    <name evidence="2" type="ORF">S06H3_62524</name>
</gene>